<sequence>DFWNNNNKNIKLMEEKKIQFYDINKLSVDIFKTYGSYPKKMNTASGLLWRVLAETQLALGRPLFPFTKHNKEHKKIKVTCNKAGVEHFLVEVFESFGADVTDIKNVKNFENFDVVILPIQTSKLNVYKMTDQMFASMKPGAVLTDTYY</sequence>
<dbReference type="Proteomes" id="UP001439008">
    <property type="component" value="Unassembled WGS sequence"/>
</dbReference>
<reference evidence="1 2" key="1">
    <citation type="journal article" date="2024" name="BMC Biol.">
        <title>Comparative genomics of Ascetosporea gives new insight into the evolutionary basis for animal parasitism in Rhizaria.</title>
        <authorList>
            <person name="Hiltunen Thoren M."/>
            <person name="Onut-Brannstrom I."/>
            <person name="Alfjorden A."/>
            <person name="Peckova H."/>
            <person name="Swords F."/>
            <person name="Hooper C."/>
            <person name="Holzer A.S."/>
            <person name="Bass D."/>
            <person name="Burki F."/>
        </authorList>
    </citation>
    <scope>NUCLEOTIDE SEQUENCE [LARGE SCALE GENOMIC DNA]</scope>
    <source>
        <strain evidence="1">20-A016</strain>
    </source>
</reference>
<organism evidence="1 2">
    <name type="scientific">Bonamia ostreae</name>
    <dbReference type="NCBI Taxonomy" id="126728"/>
    <lineage>
        <taxon>Eukaryota</taxon>
        <taxon>Sar</taxon>
        <taxon>Rhizaria</taxon>
        <taxon>Endomyxa</taxon>
        <taxon>Ascetosporea</taxon>
        <taxon>Haplosporida</taxon>
        <taxon>Bonamia</taxon>
    </lineage>
</organism>
<proteinExistence type="predicted"/>
<feature type="non-terminal residue" evidence="1">
    <location>
        <position position="148"/>
    </location>
</feature>
<evidence type="ECO:0000313" key="1">
    <source>
        <dbReference type="EMBL" id="MES1923251.1"/>
    </source>
</evidence>
<dbReference type="EMBL" id="JBDODL010005300">
    <property type="protein sequence ID" value="MES1923251.1"/>
    <property type="molecule type" value="Genomic_DNA"/>
</dbReference>
<feature type="non-terminal residue" evidence="1">
    <location>
        <position position="1"/>
    </location>
</feature>
<accession>A0ABV2AUC1</accession>
<comment type="caution">
    <text evidence="1">The sequence shown here is derived from an EMBL/GenBank/DDBJ whole genome shotgun (WGS) entry which is preliminary data.</text>
</comment>
<protein>
    <submittedName>
        <fullName evidence="1">Uncharacterized protein</fullName>
    </submittedName>
</protein>
<keyword evidence="2" id="KW-1185">Reference proteome</keyword>
<evidence type="ECO:0000313" key="2">
    <source>
        <dbReference type="Proteomes" id="UP001439008"/>
    </source>
</evidence>
<gene>
    <name evidence="1" type="ORF">MHBO_004796</name>
</gene>
<name>A0ABV2AUC1_9EUKA</name>